<dbReference type="InterPro" id="IPR001451">
    <property type="entry name" value="Hexapep"/>
</dbReference>
<dbReference type="PANTHER" id="PTHR43300">
    <property type="entry name" value="ACETYLTRANSFERASE"/>
    <property type="match status" value="1"/>
</dbReference>
<protein>
    <submittedName>
        <fullName evidence="9">Sialic acid biosynthesis protein NeuD</fullName>
    </submittedName>
</protein>
<dbReference type="Pfam" id="PF17836">
    <property type="entry name" value="PglD_N"/>
    <property type="match status" value="1"/>
</dbReference>
<evidence type="ECO:0000256" key="2">
    <source>
        <dbReference type="ARBA" id="ARBA00022679"/>
    </source>
</evidence>
<evidence type="ECO:0000313" key="8">
    <source>
        <dbReference type="EMBL" id="EAS44599.1"/>
    </source>
</evidence>
<reference evidence="9 10" key="1">
    <citation type="submission" date="2006-03" db="EMBL/GenBank/DDBJ databases">
        <authorList>
            <person name="Bartlett D.H."/>
            <person name="Valle G."/>
            <person name="Lauro F.M."/>
            <person name="Vezzi A."/>
            <person name="Simonato F."/>
            <person name="Eloe E."/>
            <person name="Vitulo N."/>
            <person name="Stratton T.K."/>
            <person name="D'angelo M."/>
            <person name="Ferriera S."/>
            <person name="Johnson J."/>
            <person name="Kravitz S."/>
            <person name="Beeson K."/>
            <person name="Sutton G."/>
            <person name="Rogers Y."/>
            <person name="Friedman R."/>
            <person name="Frazier M."/>
            <person name="Venter J.C."/>
        </authorList>
    </citation>
    <scope>NUCLEOTIDE SEQUENCE [LARGE SCALE GENOMIC DNA]</scope>
    <source>
        <strain evidence="9 10">3TCK</strain>
    </source>
</reference>
<dbReference type="AlphaFoldDB" id="Q1Z881"/>
<organism evidence="9 10">
    <name type="scientific">Photobacterium profundum 3TCK</name>
    <dbReference type="NCBI Taxonomy" id="314280"/>
    <lineage>
        <taxon>Bacteria</taxon>
        <taxon>Pseudomonadati</taxon>
        <taxon>Pseudomonadota</taxon>
        <taxon>Gammaproteobacteria</taxon>
        <taxon>Vibrionales</taxon>
        <taxon>Vibrionaceae</taxon>
        <taxon>Photobacterium</taxon>
    </lineage>
</organism>
<evidence type="ECO:0000313" key="9">
    <source>
        <dbReference type="EMBL" id="EAS44632.1"/>
    </source>
</evidence>
<dbReference type="InterPro" id="IPR041561">
    <property type="entry name" value="PglD_N"/>
</dbReference>
<dbReference type="Gene3D" id="2.160.10.10">
    <property type="entry name" value="Hexapeptide repeat proteins"/>
    <property type="match status" value="1"/>
</dbReference>
<gene>
    <name evidence="8" type="ORF">P3TCK_26537</name>
    <name evidence="9" type="ORF">P3TCK_26702</name>
</gene>
<dbReference type="SUPFAM" id="SSF51161">
    <property type="entry name" value="Trimeric LpxA-like enzymes"/>
    <property type="match status" value="1"/>
</dbReference>
<comment type="caution">
    <text evidence="9">The sequence shown here is derived from an EMBL/GenBank/DDBJ whole genome shotgun (WGS) entry which is preliminary data.</text>
</comment>
<dbReference type="HOGENOM" id="CLU_081811_2_3_6"/>
<keyword evidence="3" id="KW-0677">Repeat</keyword>
<dbReference type="Pfam" id="PF00132">
    <property type="entry name" value="Hexapep"/>
    <property type="match status" value="1"/>
</dbReference>
<dbReference type="PROSITE" id="PS00101">
    <property type="entry name" value="HEXAPEP_TRANSFERASES"/>
    <property type="match status" value="1"/>
</dbReference>
<evidence type="ECO:0000256" key="3">
    <source>
        <dbReference type="ARBA" id="ARBA00022737"/>
    </source>
</evidence>
<evidence type="ECO:0000256" key="5">
    <source>
        <dbReference type="PIRSR" id="PIRSR620019-1"/>
    </source>
</evidence>
<evidence type="ECO:0000256" key="4">
    <source>
        <dbReference type="ARBA" id="ARBA00023315"/>
    </source>
</evidence>
<feature type="active site" description="Proton acceptor" evidence="5">
    <location>
        <position position="145"/>
    </location>
</feature>
<sequence>MLSSSLIKPLLIIGGGGHASVLVDILRAQGREVLAVVCPDDISMRRVFSGIRHLTKDDDVLAFSPDDVLLVNGIGMLPASGLKRTLNQYYLSHHYQFETVIAESAQVSPFANVEVGAQIFAGAIVQAGAQIGAHSVINSGAVIEHDCSIGHYNHIAPRATLCGQVITQDDVYVGAGATVIQSIMLAKNAIVGAGAIVTKHLSVNQICYPSRATIKTL</sequence>
<dbReference type="Proteomes" id="UP000003789">
    <property type="component" value="Unassembled WGS sequence"/>
</dbReference>
<dbReference type="InterPro" id="IPR020019">
    <property type="entry name" value="AcTrfase_PglD-like"/>
</dbReference>
<dbReference type="Gene3D" id="3.40.50.20">
    <property type="match status" value="1"/>
</dbReference>
<feature type="binding site" evidence="6">
    <location>
        <position position="75"/>
    </location>
    <ligand>
        <name>substrate</name>
    </ligand>
</feature>
<feature type="domain" description="PglD N-terminal" evidence="7">
    <location>
        <begin position="10"/>
        <end position="75"/>
    </location>
</feature>
<accession>Q1Z881</accession>
<dbReference type="InterPro" id="IPR011004">
    <property type="entry name" value="Trimer_LpxA-like_sf"/>
</dbReference>
<proteinExistence type="inferred from homology"/>
<dbReference type="InterPro" id="IPR018357">
    <property type="entry name" value="Hexapep_transf_CS"/>
</dbReference>
<feature type="binding site" evidence="6">
    <location>
        <position position="154"/>
    </location>
    <ligand>
        <name>acetyl-CoA</name>
        <dbReference type="ChEBI" id="CHEBI:57288"/>
    </ligand>
</feature>
<dbReference type="InterPro" id="IPR050179">
    <property type="entry name" value="Trans_hexapeptide_repeat"/>
</dbReference>
<dbReference type="EMBL" id="AAPH01000003">
    <property type="protein sequence ID" value="EAS44599.1"/>
    <property type="molecule type" value="Genomic_DNA"/>
</dbReference>
<name>Q1Z881_9GAMM</name>
<dbReference type="PANTHER" id="PTHR43300:SF7">
    <property type="entry name" value="UDP-N-ACETYLBACILLOSAMINE N-ACETYLTRANSFERASE"/>
    <property type="match status" value="1"/>
</dbReference>
<dbReference type="GO" id="GO:0016746">
    <property type="term" value="F:acyltransferase activity"/>
    <property type="evidence" value="ECO:0007669"/>
    <property type="project" value="UniProtKB-KW"/>
</dbReference>
<evidence type="ECO:0000256" key="6">
    <source>
        <dbReference type="PIRSR" id="PIRSR620019-2"/>
    </source>
</evidence>
<comment type="similarity">
    <text evidence="1">Belongs to the transferase hexapeptide repeat family.</text>
</comment>
<evidence type="ECO:0000259" key="7">
    <source>
        <dbReference type="Pfam" id="PF17836"/>
    </source>
</evidence>
<feature type="site" description="Increases basicity of active site His" evidence="5">
    <location>
        <position position="146"/>
    </location>
</feature>
<dbReference type="EMBL" id="AAPH01000003">
    <property type="protein sequence ID" value="EAS44632.1"/>
    <property type="molecule type" value="Genomic_DNA"/>
</dbReference>
<keyword evidence="4" id="KW-0012">Acyltransferase</keyword>
<keyword evidence="2" id="KW-0808">Transferase</keyword>
<evidence type="ECO:0000313" key="10">
    <source>
        <dbReference type="Proteomes" id="UP000003789"/>
    </source>
</evidence>
<evidence type="ECO:0000256" key="1">
    <source>
        <dbReference type="ARBA" id="ARBA00007274"/>
    </source>
</evidence>
<dbReference type="NCBIfam" id="TIGR03570">
    <property type="entry name" value="NeuD_NnaD"/>
    <property type="match status" value="1"/>
</dbReference>
<dbReference type="CDD" id="cd03360">
    <property type="entry name" value="LbH_AT_putative"/>
    <property type="match status" value="1"/>
</dbReference>